<dbReference type="NCBIfam" id="TIGR01885">
    <property type="entry name" value="Orn_aminotrans"/>
    <property type="match status" value="1"/>
</dbReference>
<dbReference type="Pfam" id="PF00202">
    <property type="entry name" value="Aminotran_3"/>
    <property type="match status" value="1"/>
</dbReference>
<proteinExistence type="inferred from homology"/>
<evidence type="ECO:0000256" key="6">
    <source>
        <dbReference type="ARBA" id="ARBA00022679"/>
    </source>
</evidence>
<evidence type="ECO:0000313" key="11">
    <source>
        <dbReference type="Proteomes" id="UP001152798"/>
    </source>
</evidence>
<evidence type="ECO:0000256" key="4">
    <source>
        <dbReference type="ARBA" id="ARBA00012924"/>
    </source>
</evidence>
<dbReference type="GO" id="GO:0004587">
    <property type="term" value="F:ornithine aminotransferase activity"/>
    <property type="evidence" value="ECO:0007669"/>
    <property type="project" value="UniProtKB-EC"/>
</dbReference>
<organism evidence="10 11">
    <name type="scientific">Nezara viridula</name>
    <name type="common">Southern green stink bug</name>
    <name type="synonym">Cimex viridulus</name>
    <dbReference type="NCBI Taxonomy" id="85310"/>
    <lineage>
        <taxon>Eukaryota</taxon>
        <taxon>Metazoa</taxon>
        <taxon>Ecdysozoa</taxon>
        <taxon>Arthropoda</taxon>
        <taxon>Hexapoda</taxon>
        <taxon>Insecta</taxon>
        <taxon>Pterygota</taxon>
        <taxon>Neoptera</taxon>
        <taxon>Paraneoptera</taxon>
        <taxon>Hemiptera</taxon>
        <taxon>Heteroptera</taxon>
        <taxon>Panheteroptera</taxon>
        <taxon>Pentatomomorpha</taxon>
        <taxon>Pentatomoidea</taxon>
        <taxon>Pentatomidae</taxon>
        <taxon>Pentatominae</taxon>
        <taxon>Nezara</taxon>
    </lineage>
</organism>
<evidence type="ECO:0000256" key="5">
    <source>
        <dbReference type="ARBA" id="ARBA00022576"/>
    </source>
</evidence>
<protein>
    <recommendedName>
        <fullName evidence="4 9">Ornithine aminotransferase</fullName>
        <ecNumber evidence="4 9">2.6.1.13</ecNumber>
    </recommendedName>
</protein>
<evidence type="ECO:0000256" key="8">
    <source>
        <dbReference type="RuleBase" id="RU003560"/>
    </source>
</evidence>
<evidence type="ECO:0000256" key="9">
    <source>
        <dbReference type="RuleBase" id="RU365036"/>
    </source>
</evidence>
<name>A0A9P0HE60_NEZVI</name>
<gene>
    <name evidence="10" type="ORF">NEZAVI_LOCUS9914</name>
</gene>
<dbReference type="Gene3D" id="3.40.640.10">
    <property type="entry name" value="Type I PLP-dependent aspartate aminotransferase-like (Major domain)"/>
    <property type="match status" value="1"/>
</dbReference>
<dbReference type="GO" id="GO:0010121">
    <property type="term" value="P:L-arginine catabolic process to proline via ornithine"/>
    <property type="evidence" value="ECO:0007669"/>
    <property type="project" value="TreeGrafter"/>
</dbReference>
<dbReference type="InterPro" id="IPR015422">
    <property type="entry name" value="PyrdxlP-dep_Trfase_small"/>
</dbReference>
<evidence type="ECO:0000256" key="1">
    <source>
        <dbReference type="ARBA" id="ARBA00001933"/>
    </source>
</evidence>
<keyword evidence="5 9" id="KW-0032">Aminotransferase</keyword>
<dbReference type="CDD" id="cd00610">
    <property type="entry name" value="OAT_like"/>
    <property type="match status" value="1"/>
</dbReference>
<dbReference type="PANTHER" id="PTHR11986:SF18">
    <property type="entry name" value="ORNITHINE AMINOTRANSFERASE, MITOCHONDRIAL"/>
    <property type="match status" value="1"/>
</dbReference>
<evidence type="ECO:0000256" key="3">
    <source>
        <dbReference type="ARBA" id="ARBA00008954"/>
    </source>
</evidence>
<dbReference type="EC" id="2.6.1.13" evidence="4 9"/>
<dbReference type="GO" id="GO:0030170">
    <property type="term" value="F:pyridoxal phosphate binding"/>
    <property type="evidence" value="ECO:0007669"/>
    <property type="project" value="InterPro"/>
</dbReference>
<keyword evidence="6 9" id="KW-0808">Transferase</keyword>
<comment type="catalytic activity">
    <reaction evidence="9">
        <text>a 2-oxocarboxylate + L-ornithine = L-glutamate 5-semialdehyde + an L-alpha-amino acid</text>
        <dbReference type="Rhea" id="RHEA:13877"/>
        <dbReference type="ChEBI" id="CHEBI:35179"/>
        <dbReference type="ChEBI" id="CHEBI:46911"/>
        <dbReference type="ChEBI" id="CHEBI:58066"/>
        <dbReference type="ChEBI" id="CHEBI:59869"/>
        <dbReference type="EC" id="2.6.1.13"/>
    </reaction>
</comment>
<dbReference type="GO" id="GO:0019544">
    <property type="term" value="P:L-arginine catabolic process to L-glutamate"/>
    <property type="evidence" value="ECO:0007669"/>
    <property type="project" value="TreeGrafter"/>
</dbReference>
<evidence type="ECO:0000256" key="7">
    <source>
        <dbReference type="ARBA" id="ARBA00022898"/>
    </source>
</evidence>
<dbReference type="InterPro" id="IPR015421">
    <property type="entry name" value="PyrdxlP-dep_Trfase_major"/>
</dbReference>
<keyword evidence="11" id="KW-1185">Reference proteome</keyword>
<dbReference type="AlphaFoldDB" id="A0A9P0HE60"/>
<dbReference type="Gene3D" id="3.90.1150.10">
    <property type="entry name" value="Aspartate Aminotransferase, domain 1"/>
    <property type="match status" value="1"/>
</dbReference>
<comment type="similarity">
    <text evidence="3 8">Belongs to the class-III pyridoxal-phosphate-dependent aminotransferase family.</text>
</comment>
<dbReference type="GO" id="GO:0042802">
    <property type="term" value="F:identical protein binding"/>
    <property type="evidence" value="ECO:0007669"/>
    <property type="project" value="TreeGrafter"/>
</dbReference>
<dbReference type="FunFam" id="3.40.640.10:FF:000011">
    <property type="entry name" value="Ornithine aminotransferase"/>
    <property type="match status" value="1"/>
</dbReference>
<dbReference type="SUPFAM" id="SSF53383">
    <property type="entry name" value="PLP-dependent transferases"/>
    <property type="match status" value="1"/>
</dbReference>
<dbReference type="EMBL" id="OV725080">
    <property type="protein sequence ID" value="CAH1400738.1"/>
    <property type="molecule type" value="Genomic_DNA"/>
</dbReference>
<comment type="pathway">
    <text evidence="2 9">Amino-acid biosynthesis; L-proline biosynthesis; L-glutamate 5-semialdehyde from L-ornithine: step 1/1.</text>
</comment>
<dbReference type="InterPro" id="IPR050103">
    <property type="entry name" value="Class-III_PLP-dep_AT"/>
</dbReference>
<dbReference type="PROSITE" id="PS00600">
    <property type="entry name" value="AA_TRANSFER_CLASS_3"/>
    <property type="match status" value="1"/>
</dbReference>
<reference evidence="10" key="1">
    <citation type="submission" date="2022-01" db="EMBL/GenBank/DDBJ databases">
        <authorList>
            <person name="King R."/>
        </authorList>
    </citation>
    <scope>NUCLEOTIDE SEQUENCE</scope>
</reference>
<evidence type="ECO:0000256" key="2">
    <source>
        <dbReference type="ARBA" id="ARBA00004998"/>
    </source>
</evidence>
<dbReference type="InterPro" id="IPR015424">
    <property type="entry name" value="PyrdxlP-dep_Trfase"/>
</dbReference>
<dbReference type="InterPro" id="IPR005814">
    <property type="entry name" value="Aminotrans_3"/>
</dbReference>
<dbReference type="InterPro" id="IPR049704">
    <property type="entry name" value="Aminotrans_3_PPA_site"/>
</dbReference>
<evidence type="ECO:0000313" key="10">
    <source>
        <dbReference type="EMBL" id="CAH1400738.1"/>
    </source>
</evidence>
<comment type="cofactor">
    <cofactor evidence="1 9">
        <name>pyridoxal 5'-phosphate</name>
        <dbReference type="ChEBI" id="CHEBI:597326"/>
    </cofactor>
</comment>
<dbReference type="InterPro" id="IPR010164">
    <property type="entry name" value="Orn_aminotrans"/>
</dbReference>
<keyword evidence="7 8" id="KW-0663">Pyridoxal phosphate</keyword>
<dbReference type="OrthoDB" id="425114at2759"/>
<sequence length="434" mass="48032">METFNKTFRLFLRNFLTKKLDNVSRQMSSSTELIAKEKRYNANNYAPLPVVISRGQGAYMWDVDGKKYIDFLAAFATLNLGHAHPKVLNVLIEQAKVLSHTSRAVHNDVLPQFAEYVTKYFNYDRVLAMNTGVEGAETSLKIARRWGYRKKNIPENQAVVVFVEKNFWGRTLSAISTSNNPVAHDHYGPYMPGFQIIPYNDVDSLEAALKNPNVCAFMVEPIQGEAGVIVPNDGYLKEVRRLCTKYNVLWIADEIQTGLGRTGSLLAVDYENVKPDILIIGKGLGGGFIPISGVLSSDEIMSVLTPGSHGSTFGGNPLAAKLAIATLEVIKEEGVVENSRVLGEKFRKELRNQLAEDVIPIVRGKGLMNAITVNPRYGSALDLCLIMMDLGLITKPCDDSTVRLTPPLIMTETDINKGIEITVKAVDRLKQNAK</sequence>
<dbReference type="GO" id="GO:0005737">
    <property type="term" value="C:cytoplasm"/>
    <property type="evidence" value="ECO:0007669"/>
    <property type="project" value="TreeGrafter"/>
</dbReference>
<dbReference type="Proteomes" id="UP001152798">
    <property type="component" value="Chromosome 4"/>
</dbReference>
<dbReference type="PIRSF" id="PIRSF000521">
    <property type="entry name" value="Transaminase_4ab_Lys_Orn"/>
    <property type="match status" value="1"/>
</dbReference>
<dbReference type="PANTHER" id="PTHR11986">
    <property type="entry name" value="AMINOTRANSFERASE CLASS III"/>
    <property type="match status" value="1"/>
</dbReference>
<accession>A0A9P0HE60</accession>